<dbReference type="GO" id="GO:0010181">
    <property type="term" value="F:FMN binding"/>
    <property type="evidence" value="ECO:0007669"/>
    <property type="project" value="InterPro"/>
</dbReference>
<dbReference type="PANTHER" id="PTHR42809:SF1">
    <property type="entry name" value="FLAVODOXIN 1"/>
    <property type="match status" value="1"/>
</dbReference>
<keyword evidence="5" id="KW-0288">FMN</keyword>
<dbReference type="InterPro" id="IPR050619">
    <property type="entry name" value="Flavodoxin"/>
</dbReference>
<evidence type="ECO:0000256" key="5">
    <source>
        <dbReference type="ARBA" id="ARBA00022643"/>
    </source>
</evidence>
<dbReference type="InterPro" id="IPR029039">
    <property type="entry name" value="Flavoprotein-like_sf"/>
</dbReference>
<dbReference type="InterPro" id="IPR001226">
    <property type="entry name" value="Flavodoxin_CS"/>
</dbReference>
<dbReference type="InterPro" id="IPR008254">
    <property type="entry name" value="Flavodoxin/NO_synth"/>
</dbReference>
<proteinExistence type="inferred from homology"/>
<evidence type="ECO:0000256" key="6">
    <source>
        <dbReference type="ARBA" id="ARBA00022982"/>
    </source>
</evidence>
<comment type="similarity">
    <text evidence="2">Belongs to the flavodoxin family.</text>
</comment>
<evidence type="ECO:0000313" key="9">
    <source>
        <dbReference type="Proteomes" id="UP000178264"/>
    </source>
</evidence>
<protein>
    <recommendedName>
        <fullName evidence="7">Flavodoxin-like domain-containing protein</fullName>
    </recommendedName>
</protein>
<keyword evidence="6" id="KW-0249">Electron transport</keyword>
<dbReference type="GO" id="GO:0009055">
    <property type="term" value="F:electron transfer activity"/>
    <property type="evidence" value="ECO:0007669"/>
    <property type="project" value="InterPro"/>
</dbReference>
<dbReference type="EMBL" id="MGER01000003">
    <property type="protein sequence ID" value="OGL89005.1"/>
    <property type="molecule type" value="Genomic_DNA"/>
</dbReference>
<dbReference type="Proteomes" id="UP000178264">
    <property type="component" value="Unassembled WGS sequence"/>
</dbReference>
<comment type="caution">
    <text evidence="8">The sequence shown here is derived from an EMBL/GenBank/DDBJ whole genome shotgun (WGS) entry which is preliminary data.</text>
</comment>
<evidence type="ECO:0000256" key="3">
    <source>
        <dbReference type="ARBA" id="ARBA00022448"/>
    </source>
</evidence>
<dbReference type="SUPFAM" id="SSF52218">
    <property type="entry name" value="Flavoproteins"/>
    <property type="match status" value="1"/>
</dbReference>
<dbReference type="AlphaFoldDB" id="A0A1F7VEX1"/>
<dbReference type="PROSITE" id="PS00201">
    <property type="entry name" value="FLAVODOXIN"/>
    <property type="match status" value="1"/>
</dbReference>
<evidence type="ECO:0000313" key="8">
    <source>
        <dbReference type="EMBL" id="OGL89005.1"/>
    </source>
</evidence>
<dbReference type="PANTHER" id="PTHR42809">
    <property type="entry name" value="FLAVODOXIN 2"/>
    <property type="match status" value="1"/>
</dbReference>
<dbReference type="Pfam" id="PF00258">
    <property type="entry name" value="Flavodoxin_1"/>
    <property type="match status" value="1"/>
</dbReference>
<gene>
    <name evidence="8" type="ORF">A3I42_04735</name>
</gene>
<evidence type="ECO:0000256" key="2">
    <source>
        <dbReference type="ARBA" id="ARBA00005267"/>
    </source>
</evidence>
<keyword evidence="3" id="KW-0813">Transport</keyword>
<sequence length="155" mass="17257">MRILLLYATNSGNTYYVAERIARALREDGVALDMVSAGDVAPELFAESDAVILGSCTWNRHTATAKFEEGQLQDQMQKLVNALKGRKFNNKKFAVFGLGDANYMRFCAAADHLERFVKETKGNLFLPSLRIDSFPQTQDAAIDAWAHQLAALLKK</sequence>
<evidence type="ECO:0000256" key="1">
    <source>
        <dbReference type="ARBA" id="ARBA00001917"/>
    </source>
</evidence>
<dbReference type="PROSITE" id="PS50902">
    <property type="entry name" value="FLAVODOXIN_LIKE"/>
    <property type="match status" value="1"/>
</dbReference>
<reference evidence="8 9" key="1">
    <citation type="journal article" date="2016" name="Nat. Commun.">
        <title>Thousands of microbial genomes shed light on interconnected biogeochemical processes in an aquifer system.</title>
        <authorList>
            <person name="Anantharaman K."/>
            <person name="Brown C.T."/>
            <person name="Hug L.A."/>
            <person name="Sharon I."/>
            <person name="Castelle C.J."/>
            <person name="Probst A.J."/>
            <person name="Thomas B.C."/>
            <person name="Singh A."/>
            <person name="Wilkins M.J."/>
            <person name="Karaoz U."/>
            <person name="Brodie E.L."/>
            <person name="Williams K.H."/>
            <person name="Hubbard S.S."/>
            <person name="Banfield J.F."/>
        </authorList>
    </citation>
    <scope>NUCLEOTIDE SEQUENCE [LARGE SCALE GENOMIC DNA]</scope>
</reference>
<accession>A0A1F7VEX1</accession>
<comment type="cofactor">
    <cofactor evidence="1">
        <name>FMN</name>
        <dbReference type="ChEBI" id="CHEBI:58210"/>
    </cofactor>
</comment>
<name>A0A1F7VEX1_9BACT</name>
<keyword evidence="4" id="KW-0285">Flavoprotein</keyword>
<dbReference type="Gene3D" id="3.40.50.360">
    <property type="match status" value="1"/>
</dbReference>
<evidence type="ECO:0000256" key="4">
    <source>
        <dbReference type="ARBA" id="ARBA00022630"/>
    </source>
</evidence>
<evidence type="ECO:0000259" key="7">
    <source>
        <dbReference type="PROSITE" id="PS50902"/>
    </source>
</evidence>
<organism evidence="8 9">
    <name type="scientific">Candidatus Uhrbacteria bacterium RIFCSPLOWO2_02_FULL_49_11</name>
    <dbReference type="NCBI Taxonomy" id="1802409"/>
    <lineage>
        <taxon>Bacteria</taxon>
        <taxon>Candidatus Uhriibacteriota</taxon>
    </lineage>
</organism>
<feature type="domain" description="Flavodoxin-like" evidence="7">
    <location>
        <begin position="3"/>
        <end position="150"/>
    </location>
</feature>